<evidence type="ECO:0000313" key="2">
    <source>
        <dbReference type="Proteomes" id="UP000515913"/>
    </source>
</evidence>
<keyword evidence="1" id="KW-0378">Hydrolase</keyword>
<dbReference type="GO" id="GO:0004180">
    <property type="term" value="F:carboxypeptidase activity"/>
    <property type="evidence" value="ECO:0007669"/>
    <property type="project" value="UniProtKB-KW"/>
</dbReference>
<accession>A0A7G9GVB0</accession>
<dbReference type="RefSeq" id="WP_187422700.1">
    <property type="nucleotide sequence ID" value="NZ_CP060637.1"/>
</dbReference>
<sequence>MKKYISIAILLILNLTVFSKNIEINFNVPTGKILFYKYGDENTREALFYDGHVFLNLDDKEYSFVFSSPGYPIIQKQINVKDINSPLTINFTKNNMAIIKGNVKNKNLNIGGAKVTFLNSQNKGYDFTTDIFGNFTANIPKGNYRIYVTKDGYTLDKKNAIVYEFNKSNLPYTVNLKLIEIPSFIKGQAVDENGNSIPYPEVSFKLDTDIVHVKGDEFGIFKLNVNPGVVTILCEKEGYTQNGTVRNVEKNSSITNIEIPLTRIRATISGIVTDGVKPIRGAKVILRDNDFNKIASVKSDENGFYEFYKIPSRKEVFITVMNNNNILKKSETFDLEKDIKNFNLILDK</sequence>
<keyword evidence="2" id="KW-1185">Reference proteome</keyword>
<dbReference type="Proteomes" id="UP000515913">
    <property type="component" value="Chromosome"/>
</dbReference>
<dbReference type="SUPFAM" id="SSF49464">
    <property type="entry name" value="Carboxypeptidase regulatory domain-like"/>
    <property type="match status" value="3"/>
</dbReference>
<dbReference type="EMBL" id="CP060637">
    <property type="protein sequence ID" value="QNM14742.1"/>
    <property type="molecule type" value="Genomic_DNA"/>
</dbReference>
<name>A0A7G9GVB0_9FUSO</name>
<keyword evidence="1" id="KW-0645">Protease</keyword>
<gene>
    <name evidence="1" type="ORF">H9Q81_07150</name>
</gene>
<evidence type="ECO:0000313" key="1">
    <source>
        <dbReference type="EMBL" id="QNM14742.1"/>
    </source>
</evidence>
<dbReference type="InterPro" id="IPR008969">
    <property type="entry name" value="CarboxyPept-like_regulatory"/>
</dbReference>
<dbReference type="KEGG" id="fho:H9Q81_07150"/>
<protein>
    <submittedName>
        <fullName evidence="1">Carboxypeptidase regulatory-like domain-containing protein</fullName>
    </submittedName>
</protein>
<keyword evidence="1" id="KW-0121">Carboxypeptidase</keyword>
<dbReference type="Gene3D" id="2.60.40.1120">
    <property type="entry name" value="Carboxypeptidase-like, regulatory domain"/>
    <property type="match status" value="2"/>
</dbReference>
<dbReference type="AlphaFoldDB" id="A0A7G9GVB0"/>
<organism evidence="1 2">
    <name type="scientific">Fusobacterium hominis</name>
    <dbReference type="NCBI Taxonomy" id="2764326"/>
    <lineage>
        <taxon>Bacteria</taxon>
        <taxon>Fusobacteriati</taxon>
        <taxon>Fusobacteriota</taxon>
        <taxon>Fusobacteriia</taxon>
        <taxon>Fusobacteriales</taxon>
        <taxon>Fusobacteriaceae</taxon>
        <taxon>Fusobacterium</taxon>
    </lineage>
</organism>
<reference evidence="1 2" key="1">
    <citation type="submission" date="2020-08" db="EMBL/GenBank/DDBJ databases">
        <authorList>
            <person name="Liu C."/>
            <person name="Sun Q."/>
        </authorList>
    </citation>
    <scope>NUCLEOTIDE SEQUENCE [LARGE SCALE GENOMIC DNA]</scope>
    <source>
        <strain evidence="1 2">NSJ-57</strain>
    </source>
</reference>
<proteinExistence type="predicted"/>